<dbReference type="Proteomes" id="UP000324222">
    <property type="component" value="Unassembled WGS sequence"/>
</dbReference>
<evidence type="ECO:0000313" key="2">
    <source>
        <dbReference type="EMBL" id="MPC56077.1"/>
    </source>
</evidence>
<dbReference type="EMBL" id="VSRR010013673">
    <property type="protein sequence ID" value="MPC56077.1"/>
    <property type="molecule type" value="Genomic_DNA"/>
</dbReference>
<protein>
    <submittedName>
        <fullName evidence="2">Uncharacterized protein</fullName>
    </submittedName>
</protein>
<keyword evidence="3" id="KW-1185">Reference proteome</keyword>
<sequence length="34" mass="3427">MGAGKMRLGGDEAGKQAGRKAGRAAAMVVVVQVR</sequence>
<proteinExistence type="predicted"/>
<accession>A0A5B7GFJ9</accession>
<feature type="region of interest" description="Disordered" evidence="1">
    <location>
        <begin position="1"/>
        <end position="21"/>
    </location>
</feature>
<name>A0A5B7GFJ9_PORTR</name>
<evidence type="ECO:0000256" key="1">
    <source>
        <dbReference type="SAM" id="MobiDB-lite"/>
    </source>
</evidence>
<evidence type="ECO:0000313" key="3">
    <source>
        <dbReference type="Proteomes" id="UP000324222"/>
    </source>
</evidence>
<organism evidence="2 3">
    <name type="scientific">Portunus trituberculatus</name>
    <name type="common">Swimming crab</name>
    <name type="synonym">Neptunus trituberculatus</name>
    <dbReference type="NCBI Taxonomy" id="210409"/>
    <lineage>
        <taxon>Eukaryota</taxon>
        <taxon>Metazoa</taxon>
        <taxon>Ecdysozoa</taxon>
        <taxon>Arthropoda</taxon>
        <taxon>Crustacea</taxon>
        <taxon>Multicrustacea</taxon>
        <taxon>Malacostraca</taxon>
        <taxon>Eumalacostraca</taxon>
        <taxon>Eucarida</taxon>
        <taxon>Decapoda</taxon>
        <taxon>Pleocyemata</taxon>
        <taxon>Brachyura</taxon>
        <taxon>Eubrachyura</taxon>
        <taxon>Portunoidea</taxon>
        <taxon>Portunidae</taxon>
        <taxon>Portuninae</taxon>
        <taxon>Portunus</taxon>
    </lineage>
</organism>
<reference evidence="2 3" key="1">
    <citation type="submission" date="2019-05" db="EMBL/GenBank/DDBJ databases">
        <title>Another draft genome of Portunus trituberculatus and its Hox gene families provides insights of decapod evolution.</title>
        <authorList>
            <person name="Jeong J.-H."/>
            <person name="Song I."/>
            <person name="Kim S."/>
            <person name="Choi T."/>
            <person name="Kim D."/>
            <person name="Ryu S."/>
            <person name="Kim W."/>
        </authorList>
    </citation>
    <scope>NUCLEOTIDE SEQUENCE [LARGE SCALE GENOMIC DNA]</scope>
    <source>
        <tissue evidence="2">Muscle</tissue>
    </source>
</reference>
<dbReference type="AlphaFoldDB" id="A0A5B7GFJ9"/>
<comment type="caution">
    <text evidence="2">The sequence shown here is derived from an EMBL/GenBank/DDBJ whole genome shotgun (WGS) entry which is preliminary data.</text>
</comment>
<gene>
    <name evidence="2" type="ORF">E2C01_050028</name>
</gene>